<dbReference type="InterPro" id="IPR027417">
    <property type="entry name" value="P-loop_NTPase"/>
</dbReference>
<feature type="signal peptide" evidence="4">
    <location>
        <begin position="1"/>
        <end position="16"/>
    </location>
</feature>
<evidence type="ECO:0000256" key="1">
    <source>
        <dbReference type="ARBA" id="ARBA00022741"/>
    </source>
</evidence>
<feature type="chain" id="PRO_5042173011" description="Dephospho-CoA kinase" evidence="4">
    <location>
        <begin position="17"/>
        <end position="348"/>
    </location>
</feature>
<dbReference type="EMBL" id="CAKOGP040002241">
    <property type="protein sequence ID" value="CAJ1965967.1"/>
    <property type="molecule type" value="Genomic_DNA"/>
</dbReference>
<keyword evidence="3" id="KW-0812">Transmembrane</keyword>
<proteinExistence type="inferred from homology"/>
<keyword evidence="6" id="KW-1185">Reference proteome</keyword>
<evidence type="ECO:0000256" key="3">
    <source>
        <dbReference type="SAM" id="Phobius"/>
    </source>
</evidence>
<dbReference type="GO" id="GO:0015937">
    <property type="term" value="P:coenzyme A biosynthetic process"/>
    <property type="evidence" value="ECO:0007669"/>
    <property type="project" value="InterPro"/>
</dbReference>
<gene>
    <name evidence="5" type="ORF">CYCCA115_LOCUS21553</name>
</gene>
<dbReference type="CDD" id="cd02022">
    <property type="entry name" value="DPCK"/>
    <property type="match status" value="1"/>
</dbReference>
<dbReference type="InterPro" id="IPR001977">
    <property type="entry name" value="Depp_CoAkinase"/>
</dbReference>
<name>A0AAD2JMZ8_9STRA</name>
<keyword evidence="3" id="KW-0472">Membrane</keyword>
<keyword evidence="1" id="KW-0547">Nucleotide-binding</keyword>
<evidence type="ECO:0000313" key="6">
    <source>
        <dbReference type="Proteomes" id="UP001295423"/>
    </source>
</evidence>
<feature type="transmembrane region" description="Helical" evidence="3">
    <location>
        <begin position="318"/>
        <end position="340"/>
    </location>
</feature>
<dbReference type="GO" id="GO:0004140">
    <property type="term" value="F:dephospho-CoA kinase activity"/>
    <property type="evidence" value="ECO:0007669"/>
    <property type="project" value="InterPro"/>
</dbReference>
<dbReference type="Gene3D" id="3.40.50.300">
    <property type="entry name" value="P-loop containing nucleotide triphosphate hydrolases"/>
    <property type="match status" value="1"/>
</dbReference>
<dbReference type="PANTHER" id="PTHR10695">
    <property type="entry name" value="DEPHOSPHO-COA KINASE-RELATED"/>
    <property type="match status" value="1"/>
</dbReference>
<dbReference type="SUPFAM" id="SSF52540">
    <property type="entry name" value="P-loop containing nucleoside triphosphate hydrolases"/>
    <property type="match status" value="1"/>
</dbReference>
<dbReference type="PANTHER" id="PTHR10695:SF46">
    <property type="entry name" value="BIFUNCTIONAL COENZYME A SYNTHASE-RELATED"/>
    <property type="match status" value="1"/>
</dbReference>
<evidence type="ECO:0008006" key="7">
    <source>
        <dbReference type="Google" id="ProtNLM"/>
    </source>
</evidence>
<organism evidence="5 6">
    <name type="scientific">Cylindrotheca closterium</name>
    <dbReference type="NCBI Taxonomy" id="2856"/>
    <lineage>
        <taxon>Eukaryota</taxon>
        <taxon>Sar</taxon>
        <taxon>Stramenopiles</taxon>
        <taxon>Ochrophyta</taxon>
        <taxon>Bacillariophyta</taxon>
        <taxon>Bacillariophyceae</taxon>
        <taxon>Bacillariophycidae</taxon>
        <taxon>Bacillariales</taxon>
        <taxon>Bacillariaceae</taxon>
        <taxon>Cylindrotheca</taxon>
    </lineage>
</organism>
<comment type="caution">
    <text evidence="5">The sequence shown here is derived from an EMBL/GenBank/DDBJ whole genome shotgun (WGS) entry which is preliminary data.</text>
</comment>
<accession>A0AAD2JMZ8</accession>
<dbReference type="Proteomes" id="UP001295423">
    <property type="component" value="Unassembled WGS sequence"/>
</dbReference>
<evidence type="ECO:0000256" key="2">
    <source>
        <dbReference type="ARBA" id="ARBA00022840"/>
    </source>
</evidence>
<dbReference type="Pfam" id="PF01121">
    <property type="entry name" value="CoaE"/>
    <property type="match status" value="1"/>
</dbReference>
<keyword evidence="3" id="KW-1133">Transmembrane helix</keyword>
<protein>
    <recommendedName>
        <fullName evidence="7">Dephospho-CoA kinase</fullName>
    </recommendedName>
</protein>
<dbReference type="HAMAP" id="MF_00376">
    <property type="entry name" value="Dephospho_CoA_kinase"/>
    <property type="match status" value="1"/>
</dbReference>
<dbReference type="GO" id="GO:0005524">
    <property type="term" value="F:ATP binding"/>
    <property type="evidence" value="ECO:0007669"/>
    <property type="project" value="UniProtKB-KW"/>
</dbReference>
<keyword evidence="4" id="KW-0732">Signal</keyword>
<evidence type="ECO:0000313" key="5">
    <source>
        <dbReference type="EMBL" id="CAJ1965967.1"/>
    </source>
</evidence>
<dbReference type="NCBIfam" id="TIGR00152">
    <property type="entry name" value="dephospho-CoA kinase"/>
    <property type="match status" value="1"/>
</dbReference>
<sequence>MVVFLVGHLLIQWLLASLSCVPLSEKGKGDYFYGFSWLLQSYGMFCPSDFESIGTLLSPDAMAILFSLRLVFVCLGVHLGESMCFVALTGGIACGKSSVSRILVGSQSSDNYQDGTVGLICADTIAHQILLPPSVLESYSVEGSNPTTMIACVVKPKESVFFELVAAFEGHDILSPNGTIDRTKMGSIVFRDGEKRRGLNRITHPKIFSILMSRLVHQALFSNNDLVVADVPLLFESGKLSWLFAITICVVTDPVTQFHRLQLRNPELSPKECEDRINSQLNLDLKMKLSDIVIDNSGSLDELKDKVEDVRRDIMRRLFGIGLSLLQVLLLIGGSTSIAISSKFFSQT</sequence>
<reference evidence="5" key="1">
    <citation type="submission" date="2023-08" db="EMBL/GenBank/DDBJ databases">
        <authorList>
            <person name="Audoor S."/>
            <person name="Bilcke G."/>
        </authorList>
    </citation>
    <scope>NUCLEOTIDE SEQUENCE</scope>
</reference>
<dbReference type="AlphaFoldDB" id="A0AAD2JMZ8"/>
<evidence type="ECO:0000256" key="4">
    <source>
        <dbReference type="SAM" id="SignalP"/>
    </source>
</evidence>
<keyword evidence="2" id="KW-0067">ATP-binding</keyword>
<dbReference type="PROSITE" id="PS51219">
    <property type="entry name" value="DPCK"/>
    <property type="match status" value="1"/>
</dbReference>